<feature type="transmembrane region" description="Helical" evidence="2">
    <location>
        <begin position="7"/>
        <end position="27"/>
    </location>
</feature>
<keyword evidence="2" id="KW-1133">Transmembrane helix</keyword>
<organism evidence="3 4">
    <name type="scientific">Sphingomonas lycopersici</name>
    <dbReference type="NCBI Taxonomy" id="2951807"/>
    <lineage>
        <taxon>Bacteria</taxon>
        <taxon>Pseudomonadati</taxon>
        <taxon>Pseudomonadota</taxon>
        <taxon>Alphaproteobacteria</taxon>
        <taxon>Sphingomonadales</taxon>
        <taxon>Sphingomonadaceae</taxon>
        <taxon>Sphingomonas</taxon>
    </lineage>
</organism>
<evidence type="ECO:0000256" key="1">
    <source>
        <dbReference type="SAM" id="MobiDB-lite"/>
    </source>
</evidence>
<accession>A0AA41Z9E6</accession>
<protein>
    <recommendedName>
        <fullName evidence="5">Transmembrane protein (PGPGW)</fullName>
    </recommendedName>
</protein>
<proteinExistence type="predicted"/>
<sequence length="107" mass="12232">MSQRHPVSRIIQLTLGVLLLIGAAVMGPLPGPGGVFLFAGGMVLILRNSRWAQVRWARLKRRWPRVGHLVDRTMRRRSALRRHARAKSQANDNGKDQRRAERRAHSR</sequence>
<feature type="region of interest" description="Disordered" evidence="1">
    <location>
        <begin position="77"/>
        <end position="107"/>
    </location>
</feature>
<evidence type="ECO:0000256" key="2">
    <source>
        <dbReference type="SAM" id="Phobius"/>
    </source>
</evidence>
<keyword evidence="2" id="KW-0472">Membrane</keyword>
<dbReference type="AlphaFoldDB" id="A0AA41Z9E6"/>
<dbReference type="Proteomes" id="UP001165565">
    <property type="component" value="Unassembled WGS sequence"/>
</dbReference>
<feature type="transmembrane region" description="Helical" evidence="2">
    <location>
        <begin position="33"/>
        <end position="52"/>
    </location>
</feature>
<dbReference type="EMBL" id="JANFAV010000012">
    <property type="protein sequence ID" value="MCW6536362.1"/>
    <property type="molecule type" value="Genomic_DNA"/>
</dbReference>
<keyword evidence="4" id="KW-1185">Reference proteome</keyword>
<evidence type="ECO:0000313" key="4">
    <source>
        <dbReference type="Proteomes" id="UP001165565"/>
    </source>
</evidence>
<evidence type="ECO:0000313" key="3">
    <source>
        <dbReference type="EMBL" id="MCW6536362.1"/>
    </source>
</evidence>
<gene>
    <name evidence="3" type="ORF">NEE01_16405</name>
</gene>
<reference evidence="3" key="1">
    <citation type="submission" date="2022-06" db="EMBL/GenBank/DDBJ databases">
        <title>Sphingomonas sp. nov. isolated from rhizosphere soil of tomato.</title>
        <authorList>
            <person name="Dong H."/>
            <person name="Gao R."/>
        </authorList>
    </citation>
    <scope>NUCLEOTIDE SEQUENCE</scope>
    <source>
        <strain evidence="3">MMSM24</strain>
    </source>
</reference>
<evidence type="ECO:0008006" key="5">
    <source>
        <dbReference type="Google" id="ProtNLM"/>
    </source>
</evidence>
<name>A0AA41Z9E6_9SPHN</name>
<keyword evidence="2" id="KW-0812">Transmembrane</keyword>
<feature type="compositionally biased region" description="Basic residues" evidence="1">
    <location>
        <begin position="77"/>
        <end position="86"/>
    </location>
</feature>
<comment type="caution">
    <text evidence="3">The sequence shown here is derived from an EMBL/GenBank/DDBJ whole genome shotgun (WGS) entry which is preliminary data.</text>
</comment>